<evidence type="ECO:0000259" key="2">
    <source>
        <dbReference type="SMART" id="SM00530"/>
    </source>
</evidence>
<feature type="compositionally biased region" description="Basic and acidic residues" evidence="1">
    <location>
        <begin position="135"/>
        <end position="151"/>
    </location>
</feature>
<dbReference type="SMART" id="SM00530">
    <property type="entry name" value="HTH_XRE"/>
    <property type="match status" value="1"/>
</dbReference>
<proteinExistence type="predicted"/>
<feature type="region of interest" description="Disordered" evidence="1">
    <location>
        <begin position="1"/>
        <end position="30"/>
    </location>
</feature>
<dbReference type="PANTHER" id="PTHR35010">
    <property type="entry name" value="BLL4672 PROTEIN-RELATED"/>
    <property type="match status" value="1"/>
</dbReference>
<dbReference type="OrthoDB" id="3608749at2"/>
<dbReference type="CDD" id="cd00093">
    <property type="entry name" value="HTH_XRE"/>
    <property type="match status" value="1"/>
</dbReference>
<feature type="region of interest" description="Disordered" evidence="1">
    <location>
        <begin position="132"/>
        <end position="160"/>
    </location>
</feature>
<gene>
    <name evidence="3" type="ORF">FPZ47_23575</name>
</gene>
<comment type="caution">
    <text evidence="3">The sequence shown here is derived from an EMBL/GenBank/DDBJ whole genome shotgun (WGS) entry which is preliminary data.</text>
</comment>
<dbReference type="AlphaFoldDB" id="A0A557XD58"/>
<dbReference type="GO" id="GO:0003677">
    <property type="term" value="F:DNA binding"/>
    <property type="evidence" value="ECO:0007669"/>
    <property type="project" value="InterPro"/>
</dbReference>
<evidence type="ECO:0000313" key="4">
    <source>
        <dbReference type="Proteomes" id="UP000320513"/>
    </source>
</evidence>
<dbReference type="InterPro" id="IPR001387">
    <property type="entry name" value="Cro/C1-type_HTH"/>
</dbReference>
<dbReference type="Pfam" id="PF13560">
    <property type="entry name" value="HTH_31"/>
    <property type="match status" value="1"/>
</dbReference>
<evidence type="ECO:0000313" key="3">
    <source>
        <dbReference type="EMBL" id="TVS83456.1"/>
    </source>
</evidence>
<accession>A0A557XD58</accession>
<dbReference type="PANTHER" id="PTHR35010:SF2">
    <property type="entry name" value="BLL4672 PROTEIN"/>
    <property type="match status" value="1"/>
</dbReference>
<keyword evidence="4" id="KW-1185">Reference proteome</keyword>
<dbReference type="Proteomes" id="UP000320513">
    <property type="component" value="Unassembled WGS sequence"/>
</dbReference>
<dbReference type="Gene3D" id="1.10.260.40">
    <property type="entry name" value="lambda repressor-like DNA-binding domains"/>
    <property type="match status" value="1"/>
</dbReference>
<dbReference type="InterPro" id="IPR010982">
    <property type="entry name" value="Lambda_DNA-bd_dom_sf"/>
</dbReference>
<feature type="compositionally biased region" description="Basic and acidic residues" evidence="1">
    <location>
        <begin position="1"/>
        <end position="11"/>
    </location>
</feature>
<feature type="domain" description="HTH cro/C1-type" evidence="2">
    <location>
        <begin position="4"/>
        <end position="77"/>
    </location>
</feature>
<protein>
    <submittedName>
        <fullName evidence="3">Helix-turn-helix transcriptional regulator</fullName>
    </submittedName>
</protein>
<reference evidence="3 4" key="1">
    <citation type="submission" date="2019-07" db="EMBL/GenBank/DDBJ databases">
        <title>New Mycobacterium species.</title>
        <authorList>
            <person name="Tortoli E."/>
            <person name="Ghielmetti G."/>
            <person name="Friedel U."/>
            <person name="Trovato A."/>
        </authorList>
    </citation>
    <scope>NUCLEOTIDE SEQUENCE [LARGE SCALE GENOMIC DNA]</scope>
    <source>
        <strain evidence="3 4">16-83</strain>
    </source>
</reference>
<dbReference type="EMBL" id="VMQU01000146">
    <property type="protein sequence ID" value="TVS83456.1"/>
    <property type="molecule type" value="Genomic_DNA"/>
</dbReference>
<name>A0A557XD58_9MYCO</name>
<dbReference type="SUPFAM" id="SSF47413">
    <property type="entry name" value="lambda repressor-like DNA-binding domains"/>
    <property type="match status" value="1"/>
</dbReference>
<evidence type="ECO:0000256" key="1">
    <source>
        <dbReference type="SAM" id="MobiDB-lite"/>
    </source>
</evidence>
<organism evidence="3 4">
    <name type="scientific">Mycobacterium helveticum</name>
    <dbReference type="NCBI Taxonomy" id="2592811"/>
    <lineage>
        <taxon>Bacteria</taxon>
        <taxon>Bacillati</taxon>
        <taxon>Actinomycetota</taxon>
        <taxon>Actinomycetes</taxon>
        <taxon>Mycobacteriales</taxon>
        <taxon>Mycobacteriaceae</taxon>
        <taxon>Mycobacterium</taxon>
    </lineage>
</organism>
<sequence>MGEFLRARREAITPSQQRHGDLPRRRRTPGLRREEVAVRAGISADYYARLEQGRENHPSARILDALVIALDSSKESPHARGQGMCPTVAGGLARLWSPRERRKRRWPGGGRREHGRCSHWVVGAGLVLGGGRRAQWSDRRGRERQRTEAKGAQRSPEGSRRAVACAQRVVRSSIRVSALRPRWSRALLPLAAVAWDGEPMTPVGV</sequence>